<dbReference type="Proteomes" id="UP001575622">
    <property type="component" value="Unassembled WGS sequence"/>
</dbReference>
<accession>A0ABV4VBJ0</accession>
<evidence type="ECO:0000313" key="2">
    <source>
        <dbReference type="Proteomes" id="UP001575622"/>
    </source>
</evidence>
<keyword evidence="2" id="KW-1185">Reference proteome</keyword>
<comment type="caution">
    <text evidence="1">The sequence shown here is derived from an EMBL/GenBank/DDBJ whole genome shotgun (WGS) entry which is preliminary data.</text>
</comment>
<organism evidence="1 2">
    <name type="scientific">Paenibacillus oleatilyticus</name>
    <dbReference type="NCBI Taxonomy" id="2594886"/>
    <lineage>
        <taxon>Bacteria</taxon>
        <taxon>Bacillati</taxon>
        <taxon>Bacillota</taxon>
        <taxon>Bacilli</taxon>
        <taxon>Bacillales</taxon>
        <taxon>Paenibacillaceae</taxon>
        <taxon>Paenibacillus</taxon>
    </lineage>
</organism>
<protein>
    <submittedName>
        <fullName evidence="1">Uncharacterized protein</fullName>
    </submittedName>
</protein>
<feature type="non-terminal residue" evidence="1">
    <location>
        <position position="1"/>
    </location>
</feature>
<evidence type="ECO:0000313" key="1">
    <source>
        <dbReference type="EMBL" id="MFB0847032.1"/>
    </source>
</evidence>
<dbReference type="RefSeq" id="WP_373956950.1">
    <property type="nucleotide sequence ID" value="NZ_JBHDLN010000028.1"/>
</dbReference>
<reference evidence="1 2" key="1">
    <citation type="submission" date="2024-09" db="EMBL/GenBank/DDBJ databases">
        <authorList>
            <person name="Makale K.P.P."/>
            <person name="Makhzoum A."/>
            <person name="Rantong G."/>
            <person name="Rahube T.O."/>
        </authorList>
    </citation>
    <scope>NUCLEOTIDE SEQUENCE [LARGE SCALE GENOMIC DNA]</scope>
    <source>
        <strain evidence="1 2">KM_D13</strain>
    </source>
</reference>
<sequence>FQQMLRCYALQLLFFVVTSFSGDFYNISHSPIEKQAFFYFFLFPEVKLLACKRRTSNKISYERT</sequence>
<gene>
    <name evidence="1" type="ORF">ACEU3E_33115</name>
</gene>
<name>A0ABV4VBJ0_9BACL</name>
<dbReference type="EMBL" id="JBHDLN010000028">
    <property type="protein sequence ID" value="MFB0847032.1"/>
    <property type="molecule type" value="Genomic_DNA"/>
</dbReference>
<proteinExistence type="predicted"/>